<dbReference type="GO" id="GO:0009252">
    <property type="term" value="P:peptidoglycan biosynthetic process"/>
    <property type="evidence" value="ECO:0007669"/>
    <property type="project" value="UniProtKB-KW"/>
</dbReference>
<keyword evidence="6 8" id="KW-1133">Transmembrane helix</keyword>
<dbReference type="GO" id="GO:0034204">
    <property type="term" value="P:lipid translocation"/>
    <property type="evidence" value="ECO:0007669"/>
    <property type="project" value="TreeGrafter"/>
</dbReference>
<feature type="transmembrane region" description="Helical" evidence="8">
    <location>
        <begin position="475"/>
        <end position="495"/>
    </location>
</feature>
<evidence type="ECO:0000256" key="7">
    <source>
        <dbReference type="ARBA" id="ARBA00023136"/>
    </source>
</evidence>
<evidence type="ECO:0000256" key="2">
    <source>
        <dbReference type="ARBA" id="ARBA00022475"/>
    </source>
</evidence>
<feature type="transmembrane region" description="Helical" evidence="8">
    <location>
        <begin position="195"/>
        <end position="220"/>
    </location>
</feature>
<feature type="transmembrane region" description="Helical" evidence="8">
    <location>
        <begin position="251"/>
        <end position="274"/>
    </location>
</feature>
<evidence type="ECO:0000256" key="5">
    <source>
        <dbReference type="ARBA" id="ARBA00022984"/>
    </source>
</evidence>
<comment type="subcellular location">
    <subcellularLocation>
        <location evidence="1">Cell membrane</location>
        <topology evidence="1">Multi-pass membrane protein</topology>
    </subcellularLocation>
</comment>
<dbReference type="InterPro" id="IPR051050">
    <property type="entry name" value="Lipid_II_flippase_MurJ/MviN"/>
</dbReference>
<dbReference type="AlphaFoldDB" id="A0A1F6DB62"/>
<feature type="transmembrane region" description="Helical" evidence="8">
    <location>
        <begin position="319"/>
        <end position="343"/>
    </location>
</feature>
<evidence type="ECO:0000256" key="6">
    <source>
        <dbReference type="ARBA" id="ARBA00022989"/>
    </source>
</evidence>
<protein>
    <recommendedName>
        <fullName evidence="11">Lipid II flippase MurJ</fullName>
    </recommendedName>
</protein>
<evidence type="ECO:0000256" key="1">
    <source>
        <dbReference type="ARBA" id="ARBA00004651"/>
    </source>
</evidence>
<dbReference type="PANTHER" id="PTHR47019:SF1">
    <property type="entry name" value="LIPID II FLIPPASE MURJ"/>
    <property type="match status" value="1"/>
</dbReference>
<evidence type="ECO:0000256" key="4">
    <source>
        <dbReference type="ARBA" id="ARBA00022960"/>
    </source>
</evidence>
<reference evidence="9 10" key="1">
    <citation type="journal article" date="2016" name="Nat. Commun.">
        <title>Thousands of microbial genomes shed light on interconnected biogeochemical processes in an aquifer system.</title>
        <authorList>
            <person name="Anantharaman K."/>
            <person name="Brown C.T."/>
            <person name="Hug L.A."/>
            <person name="Sharon I."/>
            <person name="Castelle C.J."/>
            <person name="Probst A.J."/>
            <person name="Thomas B.C."/>
            <person name="Singh A."/>
            <person name="Wilkins M.J."/>
            <person name="Karaoz U."/>
            <person name="Brodie E.L."/>
            <person name="Williams K.H."/>
            <person name="Hubbard S.S."/>
            <person name="Banfield J.F."/>
        </authorList>
    </citation>
    <scope>NUCLEOTIDE SEQUENCE [LARGE SCALE GENOMIC DNA]</scope>
</reference>
<evidence type="ECO:0000313" key="10">
    <source>
        <dbReference type="Proteomes" id="UP000177958"/>
    </source>
</evidence>
<feature type="transmembrane region" description="Helical" evidence="8">
    <location>
        <begin position="135"/>
        <end position="158"/>
    </location>
</feature>
<keyword evidence="5" id="KW-0573">Peptidoglycan synthesis</keyword>
<dbReference type="InterPro" id="IPR004268">
    <property type="entry name" value="MurJ"/>
</dbReference>
<keyword evidence="7 8" id="KW-0472">Membrane</keyword>
<proteinExistence type="predicted"/>
<keyword evidence="2" id="KW-1003">Cell membrane</keyword>
<dbReference type="PANTHER" id="PTHR47019">
    <property type="entry name" value="LIPID II FLIPPASE MURJ"/>
    <property type="match status" value="1"/>
</dbReference>
<dbReference type="GO" id="GO:0008360">
    <property type="term" value="P:regulation of cell shape"/>
    <property type="evidence" value="ECO:0007669"/>
    <property type="project" value="UniProtKB-KW"/>
</dbReference>
<dbReference type="EMBL" id="MFKX01000002">
    <property type="protein sequence ID" value="OGG58654.1"/>
    <property type="molecule type" value="Genomic_DNA"/>
</dbReference>
<feature type="transmembrane region" description="Helical" evidence="8">
    <location>
        <begin position="280"/>
        <end position="298"/>
    </location>
</feature>
<name>A0A1F6DB62_9BACT</name>
<feature type="transmembrane region" description="Helical" evidence="8">
    <location>
        <begin position="165"/>
        <end position="189"/>
    </location>
</feature>
<feature type="transmembrane region" description="Helical" evidence="8">
    <location>
        <begin position="434"/>
        <end position="454"/>
    </location>
</feature>
<feature type="transmembrane region" description="Helical" evidence="8">
    <location>
        <begin position="387"/>
        <end position="407"/>
    </location>
</feature>
<feature type="transmembrane region" description="Helical" evidence="8">
    <location>
        <begin position="94"/>
        <end position="115"/>
    </location>
</feature>
<keyword evidence="4" id="KW-0133">Cell shape</keyword>
<dbReference type="Pfam" id="PF03023">
    <property type="entry name" value="MurJ"/>
    <property type="match status" value="1"/>
</dbReference>
<organism evidence="9 10">
    <name type="scientific">Candidatus Kaiserbacteria bacterium RIFCSPHIGHO2_01_FULL_55_17</name>
    <dbReference type="NCBI Taxonomy" id="1798484"/>
    <lineage>
        <taxon>Bacteria</taxon>
        <taxon>Candidatus Kaiseribacteriota</taxon>
    </lineage>
</organism>
<feature type="transmembrane region" description="Helical" evidence="8">
    <location>
        <begin position="501"/>
        <end position="523"/>
    </location>
</feature>
<evidence type="ECO:0000256" key="3">
    <source>
        <dbReference type="ARBA" id="ARBA00022692"/>
    </source>
</evidence>
<sequence>MMRETLRFLASPVRSLSSAVYVLAASALLSSFLALGRDRLFAHTFGAGTELDIYYAAFRIPDLIFVALGSLVSVYILIPELFRRTGQEQKEYVDTIVAGFSILAVALSVGAFFLAPQILEVFFPQLALAGHLPTLITLSRIILLQPILLGLSNILASITQAKERYLLYSLSPILYNLGIITGLLVFYPWLGMSGLAWGVVLGAAFHVGVQLPSVVGDGFFRSWPRLREPWALFETAAISVPRALALSMNQVAFTSLTILAGTLSAGSIAVFMLGFNLMSVPLSVIGASYSVAAFPTLASALSGGRVSEFIEHVSAAARYVLFWSIPTIALIVVLRAHIVRVVLGSGAFDWTDTRLTAAVFALLSISLAAQGLALLLARAYYAAGRTFVPFSVAIGSCAATIILAITLTDLLRDERVITFVTNVMRLEDVPGSSILALPLSYSFVSIAAIFALAFHFERRFGGLFSRIGSSLWQSIVAATGAGAAAYAILVVLGPLTLSSTLLSVFLRGLAGGVVGIAAAALVYRLLGNREYAEVISGIREKFWRTELPARQPLASAEEIGPSSPQ</sequence>
<dbReference type="Proteomes" id="UP000177958">
    <property type="component" value="Unassembled WGS sequence"/>
</dbReference>
<feature type="transmembrane region" description="Helical" evidence="8">
    <location>
        <begin position="355"/>
        <end position="375"/>
    </location>
</feature>
<accession>A0A1F6DB62</accession>
<feature type="transmembrane region" description="Helical" evidence="8">
    <location>
        <begin position="60"/>
        <end position="82"/>
    </location>
</feature>
<comment type="caution">
    <text evidence="9">The sequence shown here is derived from an EMBL/GenBank/DDBJ whole genome shotgun (WGS) entry which is preliminary data.</text>
</comment>
<gene>
    <name evidence="9" type="ORF">A2853_02910</name>
</gene>
<dbReference type="GO" id="GO:0005886">
    <property type="term" value="C:plasma membrane"/>
    <property type="evidence" value="ECO:0007669"/>
    <property type="project" value="UniProtKB-SubCell"/>
</dbReference>
<dbReference type="PRINTS" id="PR01806">
    <property type="entry name" value="VIRFACTRMVIN"/>
</dbReference>
<dbReference type="GO" id="GO:0015648">
    <property type="term" value="F:lipid-linked peptidoglycan transporter activity"/>
    <property type="evidence" value="ECO:0007669"/>
    <property type="project" value="TreeGrafter"/>
</dbReference>
<keyword evidence="3 8" id="KW-0812">Transmembrane</keyword>
<evidence type="ECO:0000256" key="8">
    <source>
        <dbReference type="SAM" id="Phobius"/>
    </source>
</evidence>
<evidence type="ECO:0000313" key="9">
    <source>
        <dbReference type="EMBL" id="OGG58654.1"/>
    </source>
</evidence>
<evidence type="ECO:0008006" key="11">
    <source>
        <dbReference type="Google" id="ProtNLM"/>
    </source>
</evidence>